<evidence type="ECO:0000313" key="2">
    <source>
        <dbReference type="EMBL" id="CAA9229984.1"/>
    </source>
</evidence>
<feature type="signal peptide" evidence="1">
    <location>
        <begin position="1"/>
        <end position="22"/>
    </location>
</feature>
<dbReference type="SUPFAM" id="SSF51126">
    <property type="entry name" value="Pectin lyase-like"/>
    <property type="match status" value="1"/>
</dbReference>
<organism evidence="2">
    <name type="scientific">uncultured Chthoniobacterales bacterium</name>
    <dbReference type="NCBI Taxonomy" id="1836801"/>
    <lineage>
        <taxon>Bacteria</taxon>
        <taxon>Pseudomonadati</taxon>
        <taxon>Verrucomicrobiota</taxon>
        <taxon>Spartobacteria</taxon>
        <taxon>Chthoniobacterales</taxon>
        <taxon>environmental samples</taxon>
    </lineage>
</organism>
<feature type="chain" id="PRO_5026663756" evidence="1">
    <location>
        <begin position="23"/>
        <end position="149"/>
    </location>
</feature>
<protein>
    <submittedName>
        <fullName evidence="2">Uncharacterized protein</fullName>
    </submittedName>
</protein>
<proteinExistence type="predicted"/>
<dbReference type="AlphaFoldDB" id="A0A6J4HPE3"/>
<evidence type="ECO:0000256" key="1">
    <source>
        <dbReference type="SAM" id="SignalP"/>
    </source>
</evidence>
<name>A0A6J4HPE3_9BACT</name>
<dbReference type="InterPro" id="IPR011050">
    <property type="entry name" value="Pectin_lyase_fold/virulence"/>
</dbReference>
<reference evidence="2" key="1">
    <citation type="submission" date="2020-02" db="EMBL/GenBank/DDBJ databases">
        <authorList>
            <person name="Meier V. D."/>
        </authorList>
    </citation>
    <scope>NUCLEOTIDE SEQUENCE</scope>
    <source>
        <strain evidence="2">AVDCRST_MAG42</strain>
    </source>
</reference>
<dbReference type="EMBL" id="CADCTA010000051">
    <property type="protein sequence ID" value="CAA9229984.1"/>
    <property type="molecule type" value="Genomic_DNA"/>
</dbReference>
<gene>
    <name evidence="2" type="ORF">AVDCRST_MAG42-1076</name>
</gene>
<accession>A0A6J4HPE3</accession>
<sequence>MNAVSYSLRRLFALMILPAARAAGSAAAATHAVTSAINSGPGSLRQTLAEAQSGDTIGFAVTGTIVVTELIQLFNANLTIQGPRSTVLAILGDDNSGIFRFERGISIGNKTDRRIMNEGTKPTTAGWIHSIFSIPIAGMHGPLTVAVLI</sequence>
<keyword evidence="1" id="KW-0732">Signal</keyword>